<keyword evidence="1" id="KW-0812">Transmembrane</keyword>
<keyword evidence="1" id="KW-0472">Membrane</keyword>
<dbReference type="EMBL" id="QKRA01000003">
    <property type="protein sequence ID" value="RDL44391.1"/>
    <property type="molecule type" value="Genomic_DNA"/>
</dbReference>
<keyword evidence="1" id="KW-1133">Transmembrane helix</keyword>
<evidence type="ECO:0000256" key="1">
    <source>
        <dbReference type="SAM" id="Phobius"/>
    </source>
</evidence>
<feature type="transmembrane region" description="Helical" evidence="1">
    <location>
        <begin position="12"/>
        <end position="29"/>
    </location>
</feature>
<feature type="transmembrane region" description="Helical" evidence="1">
    <location>
        <begin position="119"/>
        <end position="151"/>
    </location>
</feature>
<feature type="transmembrane region" description="Helical" evidence="1">
    <location>
        <begin position="49"/>
        <end position="70"/>
    </location>
</feature>
<evidence type="ECO:0000313" key="2">
    <source>
        <dbReference type="EMBL" id="RDL44391.1"/>
    </source>
</evidence>
<gene>
    <name evidence="2" type="ORF">DN730_08285</name>
</gene>
<name>A0A370U9F3_9GAMM</name>
<feature type="transmembrane region" description="Helical" evidence="1">
    <location>
        <begin position="199"/>
        <end position="222"/>
    </location>
</feature>
<evidence type="ECO:0000313" key="3">
    <source>
        <dbReference type="Proteomes" id="UP000254326"/>
    </source>
</evidence>
<dbReference type="Proteomes" id="UP000254326">
    <property type="component" value="Unassembled WGS sequence"/>
</dbReference>
<reference evidence="2 3" key="1">
    <citation type="submission" date="2018-06" db="EMBL/GenBank/DDBJ databases">
        <title>Marinomonas sp. YLB-05 draft genome sequence.</title>
        <authorList>
            <person name="Yu L."/>
            <person name="Tang X."/>
        </authorList>
    </citation>
    <scope>NUCLEOTIDE SEQUENCE [LARGE SCALE GENOMIC DNA]</scope>
    <source>
        <strain evidence="2 3">YLB-05</strain>
    </source>
</reference>
<feature type="transmembrane region" description="Helical" evidence="1">
    <location>
        <begin position="163"/>
        <end position="184"/>
    </location>
</feature>
<sequence length="287" mass="33364">MFFNMDQLFNNREIAVSIWILIFFSWAFTKKEVRSTGKAVVFAFCNPKILSIFILMGAYTYFFVDLLNGIGVWDIDQLKNTILWFVFVASVELFKANTIHDEDGYFRDSIKGHFKLLAIFEFIVAFHCFSLIAELIIVPVTSILVMVLAYSELKEEYKPVERVVNFILSAFGVLLLIYGAYFIGTNFGDFAKYQTLMDFVIPIILSIILLPFIYFISIFMLYERILLRVNIYTDNKFYRLYAKAKALMHFNRDHKALDSWLAYACASDFTSRKSINESISGYHKGDQ</sequence>
<proteinExistence type="predicted"/>
<dbReference type="AlphaFoldDB" id="A0A370U9F3"/>
<keyword evidence="3" id="KW-1185">Reference proteome</keyword>
<organism evidence="2 3">
    <name type="scientific">Marinomonas piezotolerans</name>
    <dbReference type="NCBI Taxonomy" id="2213058"/>
    <lineage>
        <taxon>Bacteria</taxon>
        <taxon>Pseudomonadati</taxon>
        <taxon>Pseudomonadota</taxon>
        <taxon>Gammaproteobacteria</taxon>
        <taxon>Oceanospirillales</taxon>
        <taxon>Oceanospirillaceae</taxon>
        <taxon>Marinomonas</taxon>
    </lineage>
</organism>
<comment type="caution">
    <text evidence="2">The sequence shown here is derived from an EMBL/GenBank/DDBJ whole genome shotgun (WGS) entry which is preliminary data.</text>
</comment>
<protein>
    <submittedName>
        <fullName evidence="2">Uncharacterized protein</fullName>
    </submittedName>
</protein>
<accession>A0A370U9F3</accession>